<sequence length="138" mass="14853">MAFHQPTRQAAQRVFRPALGDSGEHQLQLGVTQPVEESQTWVLFSPATEAGTTASYLTSTHASNVTQAHSRFSDLGSLNTAARSEPSAGHPRRDSFAIAVEEEDDAELDSLDSHLPEFRSTPDLYTVLAAGAEPLSFG</sequence>
<accession>A0A1S8A5C8</accession>
<name>A0A1S8A5C8_ROSNE</name>
<dbReference type="OrthoDB" id="5402147at2759"/>
<proteinExistence type="predicted"/>
<dbReference type="Proteomes" id="UP000054516">
    <property type="component" value="Unassembled WGS sequence"/>
</dbReference>
<organism evidence="1">
    <name type="scientific">Rosellinia necatrix</name>
    <name type="common">White root-rot fungus</name>
    <dbReference type="NCBI Taxonomy" id="77044"/>
    <lineage>
        <taxon>Eukaryota</taxon>
        <taxon>Fungi</taxon>
        <taxon>Dikarya</taxon>
        <taxon>Ascomycota</taxon>
        <taxon>Pezizomycotina</taxon>
        <taxon>Sordariomycetes</taxon>
        <taxon>Xylariomycetidae</taxon>
        <taxon>Xylariales</taxon>
        <taxon>Xylariaceae</taxon>
        <taxon>Rosellinia</taxon>
    </lineage>
</organism>
<dbReference type="AlphaFoldDB" id="A0A1S8A5C8"/>
<dbReference type="EMBL" id="DF977449">
    <property type="protein sequence ID" value="GAW25271.1"/>
    <property type="molecule type" value="Genomic_DNA"/>
</dbReference>
<reference evidence="1" key="1">
    <citation type="submission" date="2016-03" db="EMBL/GenBank/DDBJ databases">
        <title>Draft genome sequence of Rosellinia necatrix.</title>
        <authorList>
            <person name="Kanematsu S."/>
        </authorList>
    </citation>
    <scope>NUCLEOTIDE SEQUENCE [LARGE SCALE GENOMIC DNA]</scope>
    <source>
        <strain evidence="1">W97</strain>
    </source>
</reference>
<keyword evidence="2" id="KW-1185">Reference proteome</keyword>
<protein>
    <submittedName>
        <fullName evidence="1">Uncharacterized protein</fullName>
    </submittedName>
</protein>
<gene>
    <name evidence="1" type="ORF">SAMD00023353_0400380</name>
</gene>
<evidence type="ECO:0000313" key="1">
    <source>
        <dbReference type="EMBL" id="GAW25271.1"/>
    </source>
</evidence>
<evidence type="ECO:0000313" key="2">
    <source>
        <dbReference type="Proteomes" id="UP000054516"/>
    </source>
</evidence>